<dbReference type="GO" id="GO:0019354">
    <property type="term" value="P:siroheme biosynthetic process"/>
    <property type="evidence" value="ECO:0007669"/>
    <property type="project" value="TreeGrafter"/>
</dbReference>
<dbReference type="SUPFAM" id="SSF53790">
    <property type="entry name" value="Tetrapyrrole methylase"/>
    <property type="match status" value="1"/>
</dbReference>
<dbReference type="GO" id="GO:0004851">
    <property type="term" value="F:uroporphyrin-III C-methyltransferase activity"/>
    <property type="evidence" value="ECO:0007669"/>
    <property type="project" value="TreeGrafter"/>
</dbReference>
<dbReference type="RefSeq" id="WP_153714306.1">
    <property type="nucleotide sequence ID" value="NZ_CP045871.1"/>
</dbReference>
<dbReference type="Gene3D" id="3.40.1010.10">
    <property type="entry name" value="Cobalt-precorrin-4 Transmethylase, Domain 1"/>
    <property type="match status" value="1"/>
</dbReference>
<protein>
    <submittedName>
        <fullName evidence="3">Uncharacterized protein</fullName>
    </submittedName>
</protein>
<dbReference type="PANTHER" id="PTHR45790">
    <property type="entry name" value="SIROHEME SYNTHASE-RELATED"/>
    <property type="match status" value="1"/>
</dbReference>
<evidence type="ECO:0000313" key="4">
    <source>
        <dbReference type="Proteomes" id="UP000388235"/>
    </source>
</evidence>
<dbReference type="InterPro" id="IPR014777">
    <property type="entry name" value="4pyrrole_Mease_sub1"/>
</dbReference>
<name>A0A5Q2QEP8_9GAMM</name>
<comment type="pathway">
    <text evidence="1">Cofactor biosynthesis; adenosylcobalamin biosynthesis.</text>
</comment>
<sequence>MAFILLRNTQSYQTKIQGKGWRAIETADIIVYDALVSSALMAEVPAHIRRIYVGKLKGHHSMQQADISALLVE</sequence>
<organism evidence="3 4">
    <name type="scientific">Litorivicinus lipolyticus</name>
    <dbReference type="NCBI Taxonomy" id="418701"/>
    <lineage>
        <taxon>Bacteria</taxon>
        <taxon>Pseudomonadati</taxon>
        <taxon>Pseudomonadota</taxon>
        <taxon>Gammaproteobacteria</taxon>
        <taxon>Oceanospirillales</taxon>
        <taxon>Litorivicinaceae</taxon>
        <taxon>Litorivicinus</taxon>
    </lineage>
</organism>
<evidence type="ECO:0000313" key="3">
    <source>
        <dbReference type="EMBL" id="QGG80802.1"/>
    </source>
</evidence>
<dbReference type="PANTHER" id="PTHR45790:SF3">
    <property type="entry name" value="S-ADENOSYL-L-METHIONINE-DEPENDENT UROPORPHYRINOGEN III METHYLTRANSFERASE, CHLOROPLASTIC"/>
    <property type="match status" value="1"/>
</dbReference>
<accession>A0A5Q2QEP8</accession>
<keyword evidence="2" id="KW-0627">Porphyrin biosynthesis</keyword>
<reference evidence="3 4" key="1">
    <citation type="submission" date="2019-11" db="EMBL/GenBank/DDBJ databases">
        <authorList>
            <person name="Khan S.A."/>
            <person name="Jeon C.O."/>
            <person name="Chun B.H."/>
        </authorList>
    </citation>
    <scope>NUCLEOTIDE SEQUENCE [LARGE SCALE GENOMIC DNA]</scope>
    <source>
        <strain evidence="3 4">IMCC 1097</strain>
    </source>
</reference>
<keyword evidence="4" id="KW-1185">Reference proteome</keyword>
<dbReference type="AlphaFoldDB" id="A0A5Q2QEP8"/>
<gene>
    <name evidence="3" type="ORF">GH975_09570</name>
</gene>
<proteinExistence type="predicted"/>
<evidence type="ECO:0000256" key="1">
    <source>
        <dbReference type="ARBA" id="ARBA00004953"/>
    </source>
</evidence>
<dbReference type="OrthoDB" id="9815856at2"/>
<dbReference type="EMBL" id="CP045871">
    <property type="protein sequence ID" value="QGG80802.1"/>
    <property type="molecule type" value="Genomic_DNA"/>
</dbReference>
<dbReference type="Proteomes" id="UP000388235">
    <property type="component" value="Chromosome"/>
</dbReference>
<evidence type="ECO:0000256" key="2">
    <source>
        <dbReference type="ARBA" id="ARBA00023244"/>
    </source>
</evidence>
<dbReference type="InterPro" id="IPR035996">
    <property type="entry name" value="4pyrrol_Methylase_sf"/>
</dbReference>
<dbReference type="KEGG" id="llp:GH975_09570"/>
<dbReference type="InterPro" id="IPR050161">
    <property type="entry name" value="Siro_Cobalamin_biosynth"/>
</dbReference>